<reference evidence="2 3" key="1">
    <citation type="journal article" date="2016" name="Nat. Commun.">
        <title>Thousands of microbial genomes shed light on interconnected biogeochemical processes in an aquifer system.</title>
        <authorList>
            <person name="Anantharaman K."/>
            <person name="Brown C.T."/>
            <person name="Hug L.A."/>
            <person name="Sharon I."/>
            <person name="Castelle C.J."/>
            <person name="Probst A.J."/>
            <person name="Thomas B.C."/>
            <person name="Singh A."/>
            <person name="Wilkins M.J."/>
            <person name="Karaoz U."/>
            <person name="Brodie E.L."/>
            <person name="Williams K.H."/>
            <person name="Hubbard S.S."/>
            <person name="Banfield J.F."/>
        </authorList>
    </citation>
    <scope>NUCLEOTIDE SEQUENCE [LARGE SCALE GENOMIC DNA]</scope>
</reference>
<keyword evidence="1" id="KW-0472">Membrane</keyword>
<keyword evidence="1" id="KW-0812">Transmembrane</keyword>
<accession>A0A1G2RLK6</accession>
<dbReference type="Proteomes" id="UP000176917">
    <property type="component" value="Unassembled WGS sequence"/>
</dbReference>
<dbReference type="EMBL" id="MHUG01000015">
    <property type="protein sequence ID" value="OHA73162.1"/>
    <property type="molecule type" value="Genomic_DNA"/>
</dbReference>
<sequence>MLRNNPLKSQKGVSLYLSFMILTLVLAIAIGGSTLLFRQIESLRTLGYSVYAFGAADAGIEKIFYDDQSGIDVLTQCPDSGGNPPPACAGTLANGATFVITVTPPGAGCPATTYCAKSLGDYQGFQRAIRIAR</sequence>
<keyword evidence="1" id="KW-1133">Transmembrane helix</keyword>
<protein>
    <recommendedName>
        <fullName evidence="4">Type 4 fimbrial biogenesis protein PilX N-terminal domain-containing protein</fullName>
    </recommendedName>
</protein>
<proteinExistence type="predicted"/>
<feature type="transmembrane region" description="Helical" evidence="1">
    <location>
        <begin position="15"/>
        <end position="37"/>
    </location>
</feature>
<organism evidence="2 3">
    <name type="scientific">Candidatus Wildermuthbacteria bacterium RIFCSPLOWO2_01_FULL_48_16</name>
    <dbReference type="NCBI Taxonomy" id="1802461"/>
    <lineage>
        <taxon>Bacteria</taxon>
        <taxon>Candidatus Wildermuthiibacteriota</taxon>
    </lineage>
</organism>
<evidence type="ECO:0008006" key="4">
    <source>
        <dbReference type="Google" id="ProtNLM"/>
    </source>
</evidence>
<evidence type="ECO:0000313" key="3">
    <source>
        <dbReference type="Proteomes" id="UP000176917"/>
    </source>
</evidence>
<comment type="caution">
    <text evidence="2">The sequence shown here is derived from an EMBL/GenBank/DDBJ whole genome shotgun (WGS) entry which is preliminary data.</text>
</comment>
<evidence type="ECO:0000256" key="1">
    <source>
        <dbReference type="SAM" id="Phobius"/>
    </source>
</evidence>
<evidence type="ECO:0000313" key="2">
    <source>
        <dbReference type="EMBL" id="OHA73162.1"/>
    </source>
</evidence>
<gene>
    <name evidence="2" type="ORF">A3B24_00755</name>
</gene>
<dbReference type="AlphaFoldDB" id="A0A1G2RLK6"/>
<name>A0A1G2RLK6_9BACT</name>